<feature type="domain" description="NFD4 C-terminal" evidence="6">
    <location>
        <begin position="16"/>
        <end position="140"/>
    </location>
</feature>
<keyword evidence="2 5" id="KW-0812">Transmembrane</keyword>
<reference evidence="7 8" key="1">
    <citation type="journal article" date="2018" name="PLoS Genet.">
        <title>Population sequencing reveals clonal diversity and ancestral inbreeding in the grapevine cultivar Chardonnay.</title>
        <authorList>
            <person name="Roach M.J."/>
            <person name="Johnson D.L."/>
            <person name="Bohlmann J."/>
            <person name="van Vuuren H.J."/>
            <person name="Jones S.J."/>
            <person name="Pretorius I.S."/>
            <person name="Schmidt S.A."/>
            <person name="Borneman A.R."/>
        </authorList>
    </citation>
    <scope>NUCLEOTIDE SEQUENCE [LARGE SCALE GENOMIC DNA]</scope>
    <source>
        <strain evidence="8">cv. Chardonnay</strain>
        <tissue evidence="7">Leaf</tissue>
    </source>
</reference>
<dbReference type="Pfam" id="PF23262">
    <property type="entry name" value="NFD4_C"/>
    <property type="match status" value="1"/>
</dbReference>
<dbReference type="InterPro" id="IPR056555">
    <property type="entry name" value="NFD4_C"/>
</dbReference>
<feature type="transmembrane region" description="Helical" evidence="5">
    <location>
        <begin position="113"/>
        <end position="134"/>
    </location>
</feature>
<evidence type="ECO:0000256" key="5">
    <source>
        <dbReference type="SAM" id="Phobius"/>
    </source>
</evidence>
<dbReference type="Proteomes" id="UP000288805">
    <property type="component" value="Unassembled WGS sequence"/>
</dbReference>
<feature type="transmembrane region" description="Helical" evidence="5">
    <location>
        <begin position="29"/>
        <end position="50"/>
    </location>
</feature>
<name>A0A438EJX5_VITVI</name>
<comment type="caution">
    <text evidence="7">The sequence shown here is derived from an EMBL/GenBank/DDBJ whole genome shotgun (WGS) entry which is preliminary data.</text>
</comment>
<evidence type="ECO:0000256" key="1">
    <source>
        <dbReference type="ARBA" id="ARBA00004141"/>
    </source>
</evidence>
<dbReference type="PANTHER" id="PTHR21576">
    <property type="entry name" value="UNCHARACTERIZED NODULIN-LIKE PROTEIN"/>
    <property type="match status" value="1"/>
</dbReference>
<evidence type="ECO:0000313" key="7">
    <source>
        <dbReference type="EMBL" id="RVW47982.1"/>
    </source>
</evidence>
<dbReference type="GO" id="GO:0016020">
    <property type="term" value="C:membrane"/>
    <property type="evidence" value="ECO:0007669"/>
    <property type="project" value="UniProtKB-SubCell"/>
</dbReference>
<sequence>MLTFVLLFSCVGHLLIAFAVPNSLYFASVIIGFCFGAQWPLVFAIISELFGLKYYSTLYNFGAVASPVGSYILNVKVAGHLYDKEALKQLEASGVTRVAGQDLTCTGAACYKLSFIIITAATLFGCIISFILVIRTKKFYQGDIYKKFRQEANKAEINMASSGNGILQLGETESKATVTATATATEDTTTTMDQPTQICRDVVNFLLFYFAVNIVVPQTKPIGEASYGDIQSVYSSCFTSNPLAVSDTEIWNHL</sequence>
<dbReference type="SUPFAM" id="SSF103473">
    <property type="entry name" value="MFS general substrate transporter"/>
    <property type="match status" value="1"/>
</dbReference>
<keyword evidence="4 5" id="KW-0472">Membrane</keyword>
<dbReference type="Gene3D" id="1.20.1250.20">
    <property type="entry name" value="MFS general substrate transporter like domains"/>
    <property type="match status" value="1"/>
</dbReference>
<dbReference type="EMBL" id="QGNW01001260">
    <property type="protein sequence ID" value="RVW47982.1"/>
    <property type="molecule type" value="Genomic_DNA"/>
</dbReference>
<gene>
    <name evidence="7" type="ORF">CK203_114336</name>
</gene>
<comment type="subcellular location">
    <subcellularLocation>
        <location evidence="1">Membrane</location>
        <topology evidence="1">Multi-pass membrane protein</topology>
    </subcellularLocation>
</comment>
<proteinExistence type="predicted"/>
<evidence type="ECO:0000259" key="6">
    <source>
        <dbReference type="Pfam" id="PF23262"/>
    </source>
</evidence>
<dbReference type="AlphaFoldDB" id="A0A438EJX5"/>
<dbReference type="PANTHER" id="PTHR21576:SF122">
    <property type="entry name" value="MFS TRANSPORTER"/>
    <property type="match status" value="1"/>
</dbReference>
<keyword evidence="3 5" id="KW-1133">Transmembrane helix</keyword>
<evidence type="ECO:0000256" key="3">
    <source>
        <dbReference type="ARBA" id="ARBA00022989"/>
    </source>
</evidence>
<organism evidence="7 8">
    <name type="scientific">Vitis vinifera</name>
    <name type="common">Grape</name>
    <dbReference type="NCBI Taxonomy" id="29760"/>
    <lineage>
        <taxon>Eukaryota</taxon>
        <taxon>Viridiplantae</taxon>
        <taxon>Streptophyta</taxon>
        <taxon>Embryophyta</taxon>
        <taxon>Tracheophyta</taxon>
        <taxon>Spermatophyta</taxon>
        <taxon>Magnoliopsida</taxon>
        <taxon>eudicotyledons</taxon>
        <taxon>Gunneridae</taxon>
        <taxon>Pentapetalae</taxon>
        <taxon>rosids</taxon>
        <taxon>Vitales</taxon>
        <taxon>Vitaceae</taxon>
        <taxon>Viteae</taxon>
        <taxon>Vitis</taxon>
    </lineage>
</organism>
<dbReference type="OrthoDB" id="410267at2759"/>
<accession>A0A438EJX5</accession>
<evidence type="ECO:0000256" key="2">
    <source>
        <dbReference type="ARBA" id="ARBA00022692"/>
    </source>
</evidence>
<evidence type="ECO:0000313" key="8">
    <source>
        <dbReference type="Proteomes" id="UP000288805"/>
    </source>
</evidence>
<evidence type="ECO:0000256" key="4">
    <source>
        <dbReference type="ARBA" id="ARBA00023136"/>
    </source>
</evidence>
<dbReference type="InterPro" id="IPR036259">
    <property type="entry name" value="MFS_trans_sf"/>
</dbReference>
<feature type="transmembrane region" description="Helical" evidence="5">
    <location>
        <begin position="57"/>
        <end position="73"/>
    </location>
</feature>
<protein>
    <recommendedName>
        <fullName evidence="6">NFD4 C-terminal domain-containing protein</fullName>
    </recommendedName>
</protein>